<dbReference type="InterPro" id="IPR000259">
    <property type="entry name" value="Adhesion_dom_fimbrial"/>
</dbReference>
<dbReference type="PANTHER" id="PTHR33420:SF5">
    <property type="entry name" value="FIMBRIAL SUBUNIT"/>
    <property type="match status" value="1"/>
</dbReference>
<keyword evidence="2" id="KW-0732">Signal</keyword>
<dbReference type="Proteomes" id="UP000324255">
    <property type="component" value="Unassembled WGS sequence"/>
</dbReference>
<keyword evidence="5" id="KW-1185">Reference proteome</keyword>
<evidence type="ECO:0000313" key="4">
    <source>
        <dbReference type="EMBL" id="KAA6126942.1"/>
    </source>
</evidence>
<feature type="chain" id="PRO_5044271434" evidence="2">
    <location>
        <begin position="24"/>
        <end position="196"/>
    </location>
</feature>
<dbReference type="InterPro" id="IPR050263">
    <property type="entry name" value="Bact_Fimbrial_Adh_Pro"/>
</dbReference>
<evidence type="ECO:0000256" key="2">
    <source>
        <dbReference type="SAM" id="SignalP"/>
    </source>
</evidence>
<evidence type="ECO:0000259" key="3">
    <source>
        <dbReference type="Pfam" id="PF00419"/>
    </source>
</evidence>
<dbReference type="InterPro" id="IPR008966">
    <property type="entry name" value="Adhesion_dom_sf"/>
</dbReference>
<sequence length="196" mass="19972">MNIRKSILPVALAGLMISGSALAAATDGPSPIVPNPGTSAGTQGAGGEVKFTGEITDVSCDVSTASKSQTVDLGKWAKSYFESRTETTETPFTISVKDCPSSVKTVAVLFDGDKDSGDPTLLKVADGGATGVGIKFYEADRSTPISIGSISKAVKVVEAADGGSADLNFFADYKSDGAAITVGKANSVSNFVMVYN</sequence>
<reference evidence="4 5" key="1">
    <citation type="submission" date="2019-09" db="EMBL/GenBank/DDBJ databases">
        <title>Genomic diversity of phyloplane-associated Pantoea species in Pakistan cotton crop.</title>
        <authorList>
            <person name="Tufail M.R."/>
            <person name="Cook D.R."/>
        </authorList>
    </citation>
    <scope>NUCLEOTIDE SEQUENCE [LARGE SCALE GENOMIC DNA]</scope>
    <source>
        <strain evidence="4 5">B_8</strain>
    </source>
</reference>
<dbReference type="GO" id="GO:0009289">
    <property type="term" value="C:pilus"/>
    <property type="evidence" value="ECO:0007669"/>
    <property type="project" value="InterPro"/>
</dbReference>
<protein>
    <submittedName>
        <fullName evidence="4">Fimbrial protein</fullName>
    </submittedName>
</protein>
<comment type="caution">
    <text evidence="4">The sequence shown here is derived from an EMBL/GenBank/DDBJ whole genome shotgun (WGS) entry which is preliminary data.</text>
</comment>
<proteinExistence type="predicted"/>
<evidence type="ECO:0000256" key="1">
    <source>
        <dbReference type="SAM" id="MobiDB-lite"/>
    </source>
</evidence>
<dbReference type="SUPFAM" id="SSF49401">
    <property type="entry name" value="Bacterial adhesins"/>
    <property type="match status" value="1"/>
</dbReference>
<evidence type="ECO:0000313" key="5">
    <source>
        <dbReference type="Proteomes" id="UP000324255"/>
    </source>
</evidence>
<dbReference type="PANTHER" id="PTHR33420">
    <property type="entry name" value="FIMBRIAL SUBUNIT ELFA-RELATED"/>
    <property type="match status" value="1"/>
</dbReference>
<dbReference type="AlphaFoldDB" id="A0AB34CNC5"/>
<feature type="region of interest" description="Disordered" evidence="1">
    <location>
        <begin position="28"/>
        <end position="48"/>
    </location>
</feature>
<dbReference type="RefSeq" id="WP_150037303.1">
    <property type="nucleotide sequence ID" value="NZ_VWVM01000004.1"/>
</dbReference>
<dbReference type="Gene3D" id="2.60.40.1090">
    <property type="entry name" value="Fimbrial-type adhesion domain"/>
    <property type="match status" value="1"/>
</dbReference>
<accession>A0AB34CNC5</accession>
<organism evidence="4 5">
    <name type="scientific">Candidatus Pantoea gossypiicola</name>
    <dbReference type="NCBI Taxonomy" id="2608008"/>
    <lineage>
        <taxon>Bacteria</taxon>
        <taxon>Pseudomonadati</taxon>
        <taxon>Pseudomonadota</taxon>
        <taxon>Gammaproteobacteria</taxon>
        <taxon>Enterobacterales</taxon>
        <taxon>Erwiniaceae</taxon>
        <taxon>Pantoea</taxon>
    </lineage>
</organism>
<feature type="signal peptide" evidence="2">
    <location>
        <begin position="1"/>
        <end position="23"/>
    </location>
</feature>
<dbReference type="InterPro" id="IPR036937">
    <property type="entry name" value="Adhesion_dom_fimbrial_sf"/>
</dbReference>
<dbReference type="GO" id="GO:0043709">
    <property type="term" value="P:cell adhesion involved in single-species biofilm formation"/>
    <property type="evidence" value="ECO:0007669"/>
    <property type="project" value="TreeGrafter"/>
</dbReference>
<dbReference type="EMBL" id="VWVM01000004">
    <property type="protein sequence ID" value="KAA6126942.1"/>
    <property type="molecule type" value="Genomic_DNA"/>
</dbReference>
<gene>
    <name evidence="4" type="ORF">F3I20_07780</name>
</gene>
<feature type="domain" description="Fimbrial-type adhesion" evidence="3">
    <location>
        <begin position="50"/>
        <end position="195"/>
    </location>
</feature>
<dbReference type="Pfam" id="PF00419">
    <property type="entry name" value="Fimbrial"/>
    <property type="match status" value="1"/>
</dbReference>
<name>A0AB34CNC5_9GAMM</name>